<proteinExistence type="predicted"/>
<dbReference type="OrthoDB" id="5705783at2"/>
<dbReference type="Proteomes" id="UP000444185">
    <property type="component" value="Unassembled WGS sequence"/>
</dbReference>
<evidence type="ECO:0000313" key="2">
    <source>
        <dbReference type="Proteomes" id="UP000444185"/>
    </source>
</evidence>
<evidence type="ECO:0000313" key="1">
    <source>
        <dbReference type="EMBL" id="MXO49717.1"/>
    </source>
</evidence>
<dbReference type="RefSeq" id="WP_160606061.1">
    <property type="nucleotide sequence ID" value="NZ_WTYF01000002.1"/>
</dbReference>
<dbReference type="SUPFAM" id="SSF53098">
    <property type="entry name" value="Ribonuclease H-like"/>
    <property type="match status" value="1"/>
</dbReference>
<gene>
    <name evidence="1" type="ORF">GRI42_00160</name>
</gene>
<dbReference type="GO" id="GO:0003676">
    <property type="term" value="F:nucleic acid binding"/>
    <property type="evidence" value="ECO:0007669"/>
    <property type="project" value="InterPro"/>
</dbReference>
<keyword evidence="2" id="KW-1185">Reference proteome</keyword>
<organism evidence="1 2">
    <name type="scientific">Qipengyuania gaetbuli</name>
    <dbReference type="NCBI Taxonomy" id="266952"/>
    <lineage>
        <taxon>Bacteria</taxon>
        <taxon>Pseudomonadati</taxon>
        <taxon>Pseudomonadota</taxon>
        <taxon>Alphaproteobacteria</taxon>
        <taxon>Sphingomonadales</taxon>
        <taxon>Erythrobacteraceae</taxon>
        <taxon>Qipengyuania</taxon>
    </lineage>
</organism>
<accession>A0A844XWY3</accession>
<sequence>MKDILTRSDRRVAVLDIEASALGSGSYPIEVGLALVRGEPNPIETGARIIRPTASWLRSGIWSPASEAVHGLSLQTLNQHGYDPGEVCDWLNALLGHQVIVATDAPRYDQDWLDRLFDAAGRKQQFTVYHFEVLTHGFSADQHRHLAYLLKRAPIPHRAAPDALRLATKLMEAHLGYPPRTAPMEPTASD</sequence>
<dbReference type="InterPro" id="IPR012337">
    <property type="entry name" value="RNaseH-like_sf"/>
</dbReference>
<dbReference type="InterPro" id="IPR036397">
    <property type="entry name" value="RNaseH_sf"/>
</dbReference>
<dbReference type="AlphaFoldDB" id="A0A844XWY3"/>
<name>A0A844XWY3_9SPHN</name>
<dbReference type="Gene3D" id="3.30.420.10">
    <property type="entry name" value="Ribonuclease H-like superfamily/Ribonuclease H"/>
    <property type="match status" value="1"/>
</dbReference>
<protein>
    <recommendedName>
        <fullName evidence="3">Exonuclease domain-containing protein</fullName>
    </recommendedName>
</protein>
<reference evidence="1 2" key="1">
    <citation type="submission" date="2019-12" db="EMBL/GenBank/DDBJ databases">
        <title>Genomic-based taxomic classification of the family Erythrobacteraceae.</title>
        <authorList>
            <person name="Xu L."/>
        </authorList>
    </citation>
    <scope>NUCLEOTIDE SEQUENCE [LARGE SCALE GENOMIC DNA]</scope>
    <source>
        <strain evidence="1 2">DSM 16225</strain>
    </source>
</reference>
<evidence type="ECO:0008006" key="3">
    <source>
        <dbReference type="Google" id="ProtNLM"/>
    </source>
</evidence>
<dbReference type="EMBL" id="WTYF01000002">
    <property type="protein sequence ID" value="MXO49717.1"/>
    <property type="molecule type" value="Genomic_DNA"/>
</dbReference>
<comment type="caution">
    <text evidence="1">The sequence shown here is derived from an EMBL/GenBank/DDBJ whole genome shotgun (WGS) entry which is preliminary data.</text>
</comment>